<dbReference type="InterPro" id="IPR007111">
    <property type="entry name" value="NACHT_NTPase"/>
</dbReference>
<dbReference type="GO" id="GO:0005524">
    <property type="term" value="F:ATP binding"/>
    <property type="evidence" value="ECO:0007669"/>
    <property type="project" value="UniProtKB-KW"/>
</dbReference>
<dbReference type="Pfam" id="PF05729">
    <property type="entry name" value="NACHT"/>
    <property type="match status" value="1"/>
</dbReference>
<organism evidence="5 6">
    <name type="scientific">Kibdelosporangium aridum</name>
    <dbReference type="NCBI Taxonomy" id="2030"/>
    <lineage>
        <taxon>Bacteria</taxon>
        <taxon>Bacillati</taxon>
        <taxon>Actinomycetota</taxon>
        <taxon>Actinomycetes</taxon>
        <taxon>Pseudonocardiales</taxon>
        <taxon>Pseudonocardiaceae</taxon>
        <taxon>Kibdelosporangium</taxon>
    </lineage>
</organism>
<dbReference type="InterPro" id="IPR027417">
    <property type="entry name" value="P-loop_NTPase"/>
</dbReference>
<evidence type="ECO:0000313" key="5">
    <source>
        <dbReference type="EMBL" id="RSM86343.1"/>
    </source>
</evidence>
<feature type="domain" description="NACHT" evidence="4">
    <location>
        <begin position="276"/>
        <end position="402"/>
    </location>
</feature>
<dbReference type="SUPFAM" id="SSF55073">
    <property type="entry name" value="Nucleotide cyclase"/>
    <property type="match status" value="1"/>
</dbReference>
<dbReference type="AlphaFoldDB" id="A0A428ZE22"/>
<dbReference type="InterPro" id="IPR032675">
    <property type="entry name" value="LRR_dom_sf"/>
</dbReference>
<protein>
    <submittedName>
        <fullName evidence="5">NACHT domain-containing protein</fullName>
    </submittedName>
</protein>
<dbReference type="PANTHER" id="PTHR46844">
    <property type="entry name" value="SLR5058 PROTEIN"/>
    <property type="match status" value="1"/>
</dbReference>
<dbReference type="PROSITE" id="PS50837">
    <property type="entry name" value="NACHT"/>
    <property type="match status" value="1"/>
</dbReference>
<dbReference type="Gene3D" id="3.30.70.1230">
    <property type="entry name" value="Nucleotide cyclase"/>
    <property type="match status" value="1"/>
</dbReference>
<gene>
    <name evidence="5" type="ORF">DMH04_14370</name>
</gene>
<dbReference type="OrthoDB" id="135105at2"/>
<dbReference type="Gene3D" id="3.40.50.300">
    <property type="entry name" value="P-loop containing nucleotide triphosphate hydrolases"/>
    <property type="match status" value="1"/>
</dbReference>
<name>A0A428ZE22_KIBAR</name>
<evidence type="ECO:0000313" key="6">
    <source>
        <dbReference type="Proteomes" id="UP000287547"/>
    </source>
</evidence>
<dbReference type="RefSeq" id="WP_037256164.1">
    <property type="nucleotide sequence ID" value="NZ_QHKI01000009.1"/>
</dbReference>
<feature type="domain" description="Guanylate cyclase" evidence="3">
    <location>
        <begin position="11"/>
        <end position="131"/>
    </location>
</feature>
<dbReference type="InterPro" id="IPR001054">
    <property type="entry name" value="A/G_cyclase"/>
</dbReference>
<dbReference type="Gene3D" id="3.80.10.10">
    <property type="entry name" value="Ribonuclease Inhibitor"/>
    <property type="match status" value="1"/>
</dbReference>
<dbReference type="EMBL" id="QHKI01000009">
    <property type="protein sequence ID" value="RSM86343.1"/>
    <property type="molecule type" value="Genomic_DNA"/>
</dbReference>
<dbReference type="SUPFAM" id="SSF52058">
    <property type="entry name" value="L domain-like"/>
    <property type="match status" value="1"/>
</dbReference>
<accession>A0A428ZE22</accession>
<dbReference type="PROSITE" id="PS50125">
    <property type="entry name" value="GUANYLATE_CYCLASE_2"/>
    <property type="match status" value="1"/>
</dbReference>
<reference evidence="5 6" key="1">
    <citation type="submission" date="2018-05" db="EMBL/GenBank/DDBJ databases">
        <title>Evolution of GPA BGCs.</title>
        <authorList>
            <person name="Waglechner N."/>
            <person name="Wright G.D."/>
        </authorList>
    </citation>
    <scope>NUCLEOTIDE SEQUENCE [LARGE SCALE GENOMIC DNA]</scope>
    <source>
        <strain evidence="5 6">A82846</strain>
    </source>
</reference>
<keyword evidence="1" id="KW-0547">Nucleotide-binding</keyword>
<dbReference type="PANTHER" id="PTHR46844:SF1">
    <property type="entry name" value="SLR5058 PROTEIN"/>
    <property type="match status" value="1"/>
</dbReference>
<keyword evidence="2" id="KW-0067">ATP-binding</keyword>
<dbReference type="GO" id="GO:0035556">
    <property type="term" value="P:intracellular signal transduction"/>
    <property type="evidence" value="ECO:0007669"/>
    <property type="project" value="InterPro"/>
</dbReference>
<dbReference type="GO" id="GO:0004016">
    <property type="term" value="F:adenylate cyclase activity"/>
    <property type="evidence" value="ECO:0007669"/>
    <property type="project" value="UniProtKB-ARBA"/>
</dbReference>
<dbReference type="Proteomes" id="UP000287547">
    <property type="component" value="Unassembled WGS sequence"/>
</dbReference>
<dbReference type="GO" id="GO:0009190">
    <property type="term" value="P:cyclic nucleotide biosynthetic process"/>
    <property type="evidence" value="ECO:0007669"/>
    <property type="project" value="InterPro"/>
</dbReference>
<dbReference type="SUPFAM" id="SSF52540">
    <property type="entry name" value="P-loop containing nucleoside triphosphate hydrolases"/>
    <property type="match status" value="1"/>
</dbReference>
<sequence length="1044" mass="115907">MTTGRLDGHYTILVVDIKEYSRFTTRPKQLDARKGVYQALRAAFDRSGIPWEKCIHEDRGDGVLVLIPGQLSKIPLAAPLPTELARALGEHSAALPEHERIQLRVAVHAGEVAGDSYGYTGTAINLTFRLVNSAPLRGALDKSDGFVALAASTWFYDEVIQHHAAARPKSYRRVFVENKETRIHAWISRPDDPYPDRVSDDDVIPDRDFEERYVDFVREDNSGFELFKVARRRGSRDYSFDKYYVVPPITRRQAATSAPELTGAGTDSANAIAGARRVLLLGGAGAGKTTFLTWLANDVARRHDAEGPWHGVVPFLISLRHFSETDLPDDPERLLAAVAPTLAEEKPAGWVTELFGSGRAMLLVDGLDELVENRRAKAQRWIEKFVRSYPDARYVVSTRPSAVDDHWFVDTDTAIGLDRFELPELSRPGLGRVIDRWFAAAADLEPSAEQQELLKSYPQRLRAELDTRPNLRGLVSSPLMAGLLCALYREDQYLPRTRRDLLDQALDLLLARWDDTAHRGMAVVGELDLVKTEKQILLERFASPMVRRNELLVPRQEALERLGEAKRELRAQAIDSGQLLQHLLERSVLRENPADHKIQFLHRTFRDYLAAADIVKRGSLDELAGRAHEDSWYEVVFMAAARAREGEVADLLDALLRRARRSSTDRSTADRLKLVAAACLEYADVVDPYSRRLEVEEAARQLVPPADVQQAEMLAKAGRFVVGLLPGPDELTGPNRDTAAAAVLRTLALVGGEEAWEKIRPFTAMHQSTVVDELLRGWRTFDFSEDYAADLLSKVDFGERVLNVHRWGMLSPLRHLTTLRAVKLIGDLALVSDRDGMRPLAALHRLGRLEIASNEIVRDLRPLADCAALRVLIISGYSALRDLSGLQGASVRELRLLTIGRTVHGYPSLGTLAGTGLSSLTIRHPGLSGGLDPLPADLPLTELAVHNRADSRSLLGIERFPLLAKVAVTGVPQPKEIAALCELPGLRHLVLHDAHPLADLARLQPLADRLDVLELRGVDESGVRAAMKAVGSELATKLRTRPRS</sequence>
<proteinExistence type="predicted"/>
<evidence type="ECO:0000259" key="4">
    <source>
        <dbReference type="PROSITE" id="PS50837"/>
    </source>
</evidence>
<evidence type="ECO:0000256" key="1">
    <source>
        <dbReference type="ARBA" id="ARBA00022741"/>
    </source>
</evidence>
<comment type="caution">
    <text evidence="5">The sequence shown here is derived from an EMBL/GenBank/DDBJ whole genome shotgun (WGS) entry which is preliminary data.</text>
</comment>
<evidence type="ECO:0000259" key="3">
    <source>
        <dbReference type="PROSITE" id="PS50125"/>
    </source>
</evidence>
<evidence type="ECO:0000256" key="2">
    <source>
        <dbReference type="ARBA" id="ARBA00022840"/>
    </source>
</evidence>
<dbReference type="InterPro" id="IPR029787">
    <property type="entry name" value="Nucleotide_cyclase"/>
</dbReference>